<comment type="similarity">
    <text evidence="1 6">Belongs to the Arg-specific ADP-ribosyltransferase family.</text>
</comment>
<reference evidence="9" key="1">
    <citation type="submission" date="2021-02" db="EMBL/GenBank/DDBJ databases">
        <authorList>
            <person name="Nowell W R."/>
        </authorList>
    </citation>
    <scope>NUCLEOTIDE SEQUENCE</scope>
</reference>
<evidence type="ECO:0000313" key="9">
    <source>
        <dbReference type="EMBL" id="CAF1176960.1"/>
    </source>
</evidence>
<keyword evidence="12" id="KW-1185">Reference proteome</keyword>
<dbReference type="EC" id="2.4.2.31" evidence="6"/>
<dbReference type="Proteomes" id="UP000677228">
    <property type="component" value="Unassembled WGS sequence"/>
</dbReference>
<evidence type="ECO:0000256" key="3">
    <source>
        <dbReference type="ARBA" id="ARBA00022679"/>
    </source>
</evidence>
<keyword evidence="6" id="KW-0521">NADP</keyword>
<evidence type="ECO:0000313" key="12">
    <source>
        <dbReference type="Proteomes" id="UP000663829"/>
    </source>
</evidence>
<dbReference type="Proteomes" id="UP000681722">
    <property type="component" value="Unassembled WGS sequence"/>
</dbReference>
<evidence type="ECO:0000256" key="6">
    <source>
        <dbReference type="RuleBase" id="RU361228"/>
    </source>
</evidence>
<keyword evidence="3 6" id="KW-0808">Transferase</keyword>
<dbReference type="EMBL" id="CAJOBA010000242">
    <property type="protein sequence ID" value="CAF3516535.1"/>
    <property type="molecule type" value="Genomic_DNA"/>
</dbReference>
<dbReference type="EMBL" id="CAJOBC010007723">
    <property type="protein sequence ID" value="CAF3940940.1"/>
    <property type="molecule type" value="Genomic_DNA"/>
</dbReference>
<dbReference type="SUPFAM" id="SSF56399">
    <property type="entry name" value="ADP-ribosylation"/>
    <property type="match status" value="1"/>
</dbReference>
<dbReference type="GO" id="GO:0016779">
    <property type="term" value="F:nucleotidyltransferase activity"/>
    <property type="evidence" value="ECO:0007669"/>
    <property type="project" value="UniProtKB-KW"/>
</dbReference>
<keyword evidence="2 6" id="KW-0328">Glycosyltransferase</keyword>
<evidence type="ECO:0000256" key="7">
    <source>
        <dbReference type="SAM" id="MobiDB-lite"/>
    </source>
</evidence>
<accession>A0A814UMP4</accession>
<keyword evidence="6" id="KW-0520">NAD</keyword>
<gene>
    <name evidence="9" type="ORF">GPM918_LOCUS22492</name>
    <name evidence="8" type="ORF">OVA965_LOCUS1342</name>
    <name evidence="11" type="ORF">SRO942_LOCUS22487</name>
    <name evidence="10" type="ORF">TMI583_LOCUS1343</name>
</gene>
<dbReference type="EMBL" id="CAJNOQ010007724">
    <property type="protein sequence ID" value="CAF1176960.1"/>
    <property type="molecule type" value="Genomic_DNA"/>
</dbReference>
<organism evidence="9 12">
    <name type="scientific">Didymodactylos carnosus</name>
    <dbReference type="NCBI Taxonomy" id="1234261"/>
    <lineage>
        <taxon>Eukaryota</taxon>
        <taxon>Metazoa</taxon>
        <taxon>Spiralia</taxon>
        <taxon>Gnathifera</taxon>
        <taxon>Rotifera</taxon>
        <taxon>Eurotatoria</taxon>
        <taxon>Bdelloidea</taxon>
        <taxon>Philodinida</taxon>
        <taxon>Philodinidae</taxon>
        <taxon>Didymodactylos</taxon>
    </lineage>
</organism>
<dbReference type="EMBL" id="CAJNOK010000242">
    <property type="protein sequence ID" value="CAF0739377.1"/>
    <property type="molecule type" value="Genomic_DNA"/>
</dbReference>
<evidence type="ECO:0000313" key="11">
    <source>
        <dbReference type="EMBL" id="CAF3940940.1"/>
    </source>
</evidence>
<comment type="catalytic activity">
    <reaction evidence="5 6">
        <text>L-arginyl-[protein] + NAD(+) = N(omega)-(ADP-D-ribosyl)-L-arginyl-[protein] + nicotinamide + H(+)</text>
        <dbReference type="Rhea" id="RHEA:19149"/>
        <dbReference type="Rhea" id="RHEA-COMP:10532"/>
        <dbReference type="Rhea" id="RHEA-COMP:15087"/>
        <dbReference type="ChEBI" id="CHEBI:15378"/>
        <dbReference type="ChEBI" id="CHEBI:17154"/>
        <dbReference type="ChEBI" id="CHEBI:29965"/>
        <dbReference type="ChEBI" id="CHEBI:57540"/>
        <dbReference type="ChEBI" id="CHEBI:142554"/>
        <dbReference type="EC" id="2.4.2.31"/>
    </reaction>
</comment>
<dbReference type="Pfam" id="PF01129">
    <property type="entry name" value="ART"/>
    <property type="match status" value="1"/>
</dbReference>
<dbReference type="Gene3D" id="3.90.176.10">
    <property type="entry name" value="Toxin ADP-ribosyltransferase, Chain A, domain 1"/>
    <property type="match status" value="1"/>
</dbReference>
<evidence type="ECO:0000256" key="5">
    <source>
        <dbReference type="ARBA" id="ARBA00047597"/>
    </source>
</evidence>
<dbReference type="AlphaFoldDB" id="A0A814UMP4"/>
<protein>
    <recommendedName>
        <fullName evidence="6">NAD(P)(+)--arginine ADP-ribosyltransferase</fullName>
        <ecNumber evidence="6">2.4.2.31</ecNumber>
    </recommendedName>
    <alternativeName>
        <fullName evidence="6">Mono(ADP-ribosyl)transferase</fullName>
    </alternativeName>
</protein>
<feature type="region of interest" description="Disordered" evidence="7">
    <location>
        <begin position="1"/>
        <end position="20"/>
    </location>
</feature>
<evidence type="ECO:0000256" key="2">
    <source>
        <dbReference type="ARBA" id="ARBA00022676"/>
    </source>
</evidence>
<name>A0A814UMP4_9BILA</name>
<dbReference type="Proteomes" id="UP000682733">
    <property type="component" value="Unassembled WGS sequence"/>
</dbReference>
<comment type="caution">
    <text evidence="9">The sequence shown here is derived from an EMBL/GenBank/DDBJ whole genome shotgun (WGS) entry which is preliminary data.</text>
</comment>
<keyword evidence="4" id="KW-0548">Nucleotidyltransferase</keyword>
<dbReference type="Proteomes" id="UP000663829">
    <property type="component" value="Unassembled WGS sequence"/>
</dbReference>
<proteinExistence type="inferred from homology"/>
<evidence type="ECO:0000313" key="8">
    <source>
        <dbReference type="EMBL" id="CAF0739377.1"/>
    </source>
</evidence>
<dbReference type="OrthoDB" id="423533at2759"/>
<dbReference type="GO" id="GO:0106274">
    <property type="term" value="F:NAD+-protein-arginine ADP-ribosyltransferase activity"/>
    <property type="evidence" value="ECO:0007669"/>
    <property type="project" value="UniProtKB-EC"/>
</dbReference>
<sequence length="282" mass="31933">MSEKHESDVQDTNSRLLIEDSKNSGNSKILGPIVGYAQEPLLPLADACAPLASIVHDISTYVSVALERTPDAPADGLTHDEAASIHLYTMEWGDGNRSLSSILNQTLKTDNREDLRPWFKYMKLFLTALIKIPCMPSQTAWRGERKYKSHEYSPGAQVTWWAFSSCATSIDALESGLGNTGERTLFSIELINARNIRAHSHFQQEDELLMLPGTYMEVHTVFNPAADLYIVHLRQMIPNEMLLEPPFEGAYLYPKPRSPWYKFDSSIAQIKSSVERIFRHKF</sequence>
<evidence type="ECO:0000256" key="1">
    <source>
        <dbReference type="ARBA" id="ARBA00009558"/>
    </source>
</evidence>
<evidence type="ECO:0000313" key="10">
    <source>
        <dbReference type="EMBL" id="CAF3516535.1"/>
    </source>
</evidence>
<evidence type="ECO:0000256" key="4">
    <source>
        <dbReference type="ARBA" id="ARBA00022695"/>
    </source>
</evidence>
<dbReference type="InterPro" id="IPR000768">
    <property type="entry name" value="ART"/>
</dbReference>